<dbReference type="PANTHER" id="PTHR30026:SF21">
    <property type="entry name" value="SLR1270 PROTEIN"/>
    <property type="match status" value="1"/>
</dbReference>
<keyword evidence="8" id="KW-0732">Signal</keyword>
<keyword evidence="6" id="KW-0472">Membrane</keyword>
<evidence type="ECO:0000256" key="7">
    <source>
        <dbReference type="ARBA" id="ARBA00023237"/>
    </source>
</evidence>
<evidence type="ECO:0000313" key="9">
    <source>
        <dbReference type="EMBL" id="WEJ62197.1"/>
    </source>
</evidence>
<feature type="signal peptide" evidence="8">
    <location>
        <begin position="1"/>
        <end position="28"/>
    </location>
</feature>
<evidence type="ECO:0000256" key="5">
    <source>
        <dbReference type="ARBA" id="ARBA00022692"/>
    </source>
</evidence>
<comment type="similarity">
    <text evidence="2">Belongs to the outer membrane factor (OMF) (TC 1.B.17) family.</text>
</comment>
<organism evidence="9 10">
    <name type="scientific">Thiomicrorhabdus lithotrophica</name>
    <dbReference type="NCBI Taxonomy" id="2949997"/>
    <lineage>
        <taxon>Bacteria</taxon>
        <taxon>Pseudomonadati</taxon>
        <taxon>Pseudomonadota</taxon>
        <taxon>Gammaproteobacteria</taxon>
        <taxon>Thiotrichales</taxon>
        <taxon>Piscirickettsiaceae</taxon>
        <taxon>Thiomicrorhabdus</taxon>
    </lineage>
</organism>
<keyword evidence="10" id="KW-1185">Reference proteome</keyword>
<accession>A0ABY8CBK6</accession>
<evidence type="ECO:0000256" key="3">
    <source>
        <dbReference type="ARBA" id="ARBA00022448"/>
    </source>
</evidence>
<dbReference type="RefSeq" id="WP_275594454.1">
    <property type="nucleotide sequence ID" value="NZ_CP102381.1"/>
</dbReference>
<proteinExistence type="inferred from homology"/>
<feature type="chain" id="PRO_5045229671" evidence="8">
    <location>
        <begin position="29"/>
        <end position="467"/>
    </location>
</feature>
<evidence type="ECO:0000256" key="1">
    <source>
        <dbReference type="ARBA" id="ARBA00004442"/>
    </source>
</evidence>
<evidence type="ECO:0000313" key="10">
    <source>
        <dbReference type="Proteomes" id="UP001222275"/>
    </source>
</evidence>
<dbReference type="InterPro" id="IPR003423">
    <property type="entry name" value="OMP_efflux"/>
</dbReference>
<evidence type="ECO:0000256" key="6">
    <source>
        <dbReference type="ARBA" id="ARBA00023136"/>
    </source>
</evidence>
<evidence type="ECO:0000256" key="8">
    <source>
        <dbReference type="SAM" id="SignalP"/>
    </source>
</evidence>
<name>A0ABY8CBK6_9GAMM</name>
<dbReference type="PANTHER" id="PTHR30026">
    <property type="entry name" value="OUTER MEMBRANE PROTEIN TOLC"/>
    <property type="match status" value="1"/>
</dbReference>
<keyword evidence="7" id="KW-0998">Cell outer membrane</keyword>
<dbReference type="Proteomes" id="UP001222275">
    <property type="component" value="Chromosome"/>
</dbReference>
<keyword evidence="4" id="KW-1134">Transmembrane beta strand</keyword>
<dbReference type="Pfam" id="PF02321">
    <property type="entry name" value="OEP"/>
    <property type="match status" value="2"/>
</dbReference>
<protein>
    <submittedName>
        <fullName evidence="9">TolC family protein</fullName>
    </submittedName>
</protein>
<evidence type="ECO:0000256" key="2">
    <source>
        <dbReference type="ARBA" id="ARBA00007613"/>
    </source>
</evidence>
<keyword evidence="3" id="KW-0813">Transport</keyword>
<gene>
    <name evidence="9" type="ORF">NR989_09270</name>
</gene>
<dbReference type="SUPFAM" id="SSF56954">
    <property type="entry name" value="Outer membrane efflux proteins (OEP)"/>
    <property type="match status" value="1"/>
</dbReference>
<dbReference type="Gene3D" id="1.20.1600.10">
    <property type="entry name" value="Outer membrane efflux proteins (OEP)"/>
    <property type="match status" value="1"/>
</dbReference>
<keyword evidence="5" id="KW-0812">Transmembrane</keyword>
<dbReference type="InterPro" id="IPR051906">
    <property type="entry name" value="TolC-like"/>
</dbReference>
<dbReference type="EMBL" id="CP102381">
    <property type="protein sequence ID" value="WEJ62197.1"/>
    <property type="molecule type" value="Genomic_DNA"/>
</dbReference>
<comment type="subcellular location">
    <subcellularLocation>
        <location evidence="1">Cell outer membrane</location>
    </subcellularLocation>
</comment>
<evidence type="ECO:0000256" key="4">
    <source>
        <dbReference type="ARBA" id="ARBA00022452"/>
    </source>
</evidence>
<reference evidence="9 10" key="1">
    <citation type="submission" date="2022-06" db="EMBL/GenBank/DDBJ databases">
        <title>Thiomicrohabdus sp. nov, an obligately chemolithoautotrophic, sulfur-oxidizing bacterium isolated from beach of Guanyin Mountain. Amoy.</title>
        <authorList>
            <person name="Zhu H."/>
        </authorList>
    </citation>
    <scope>NUCLEOTIDE SEQUENCE [LARGE SCALE GENOMIC DNA]</scope>
    <source>
        <strain evidence="9 10">XGS-01</strain>
    </source>
</reference>
<sequence>MEQRTMLKRKLPALLLSLAAAMPLTANAEKFDFKACVNSALNQNPEMSVSSARIDQAKGALKKAESSRLPQITLSVTGSNSDNALNVFGMKLQQRQASLGDFGFDTATTNEFMSGNYAYEPDGLNNPDAHTDFNTRIEMLVPVWNGGKIGSYEDQATAMIEAARKGDLAVQQFLTFNVYQAYEAVHAARSFINVANQAKETAKSYVKTTNNLVEQGVVVRSEFLSAKVNQSAADVALLKAQGQEQIALDTLKMLMGLDASAEIDVANRVDLELPVDNVEELLSMALNSNHELDAKRKEAASSTFSVDAAKADYYPSFNLMLRQDWNDESLALSNGSYTVAGVVSWKITDFGVKGGAVDMANASAAQKKAALKSHENKLRLEVLSTWRKLEIAKKQVGSSVLAVQQADEAQNLIMKRYKNGVSTITEVLAGETQLGKARADLVSAQYDVNVLKARLLLLTGRMDVQRI</sequence>